<keyword evidence="12 16" id="KW-0234">DNA repair</keyword>
<dbReference type="Pfam" id="PF04152">
    <property type="entry name" value="Mre11_DNA_bind"/>
    <property type="match status" value="1"/>
</dbReference>
<keyword evidence="13 16" id="KW-0464">Manganese</keyword>
<dbReference type="InterPro" id="IPR007281">
    <property type="entry name" value="Mre11_DNA-bd"/>
</dbReference>
<gene>
    <name evidence="20" type="primary">MRE11</name>
    <name evidence="20" type="ORF">PMZ80_009512</name>
</gene>
<evidence type="ECO:0000256" key="10">
    <source>
        <dbReference type="ARBA" id="ARBA00022801"/>
    </source>
</evidence>
<dbReference type="Proteomes" id="UP001334248">
    <property type="component" value="Unassembled WGS sequence"/>
</dbReference>
<feature type="compositionally biased region" description="Acidic residues" evidence="18">
    <location>
        <begin position="637"/>
        <end position="657"/>
    </location>
</feature>
<feature type="compositionally biased region" description="Polar residues" evidence="18">
    <location>
        <begin position="725"/>
        <end position="738"/>
    </location>
</feature>
<keyword evidence="10 16" id="KW-0378">Hydrolase</keyword>
<evidence type="ECO:0000313" key="21">
    <source>
        <dbReference type="Proteomes" id="UP001334248"/>
    </source>
</evidence>
<dbReference type="RefSeq" id="XP_064726631.1">
    <property type="nucleotide sequence ID" value="XM_064877906.1"/>
</dbReference>
<dbReference type="InterPro" id="IPR041796">
    <property type="entry name" value="Mre11_N"/>
</dbReference>
<comment type="caution">
    <text evidence="20">The sequence shown here is derived from an EMBL/GenBank/DDBJ whole genome shotgun (WGS) entry which is preliminary data.</text>
</comment>
<evidence type="ECO:0000259" key="19">
    <source>
        <dbReference type="SMART" id="SM01347"/>
    </source>
</evidence>
<feature type="compositionally biased region" description="Low complexity" evidence="18">
    <location>
        <begin position="674"/>
        <end position="697"/>
    </location>
</feature>
<feature type="region of interest" description="Disordered" evidence="18">
    <location>
        <begin position="349"/>
        <end position="369"/>
    </location>
</feature>
<reference evidence="20 21" key="1">
    <citation type="journal article" date="2023" name="Res Sq">
        <title>Genomic and morphological characterization of Knufia obscura isolated from the Mars 2020 spacecraft assembly facility.</title>
        <authorList>
            <person name="Chander A.M."/>
            <person name="Teixeira M.M."/>
            <person name="Singh N.K."/>
            <person name="Williams M.P."/>
            <person name="Parker C.W."/>
            <person name="Leo P."/>
            <person name="Stajich J.E."/>
            <person name="Torok T."/>
            <person name="Tighe S."/>
            <person name="Mason C.E."/>
            <person name="Venkateswaran K."/>
        </authorList>
    </citation>
    <scope>NUCLEOTIDE SEQUENCE [LARGE SCALE GENOMIC DNA]</scope>
    <source>
        <strain evidence="20 21">CCFEE 5817</strain>
    </source>
</reference>
<keyword evidence="14 16" id="KW-0539">Nucleus</keyword>
<dbReference type="GeneID" id="90002961"/>
<evidence type="ECO:0000256" key="17">
    <source>
        <dbReference type="RuleBase" id="RU003447"/>
    </source>
</evidence>
<feature type="compositionally biased region" description="Acidic residues" evidence="18">
    <location>
        <begin position="354"/>
        <end position="365"/>
    </location>
</feature>
<dbReference type="NCBIfam" id="TIGR00583">
    <property type="entry name" value="mre11"/>
    <property type="match status" value="1"/>
</dbReference>
<dbReference type="PIRSF" id="PIRSF000882">
    <property type="entry name" value="DSB_repair_MRE11"/>
    <property type="match status" value="1"/>
</dbReference>
<comment type="cofactor">
    <cofactor evidence="1 16">
        <name>Mn(2+)</name>
        <dbReference type="ChEBI" id="CHEBI:29035"/>
    </cofactor>
</comment>
<evidence type="ECO:0000256" key="12">
    <source>
        <dbReference type="ARBA" id="ARBA00023204"/>
    </source>
</evidence>
<accession>A0ABR0RD43</accession>
<evidence type="ECO:0000256" key="2">
    <source>
        <dbReference type="ARBA" id="ARBA00004123"/>
    </source>
</evidence>
<protein>
    <recommendedName>
        <fullName evidence="16">Double-strand break repair protein</fullName>
    </recommendedName>
</protein>
<evidence type="ECO:0000256" key="14">
    <source>
        <dbReference type="ARBA" id="ARBA00023242"/>
    </source>
</evidence>
<feature type="region of interest" description="Disordered" evidence="18">
    <location>
        <begin position="532"/>
        <end position="559"/>
    </location>
</feature>
<evidence type="ECO:0000256" key="6">
    <source>
        <dbReference type="ARBA" id="ARBA00022722"/>
    </source>
</evidence>
<dbReference type="SMART" id="SM01347">
    <property type="entry name" value="Mre11_DNA_bind"/>
    <property type="match status" value="1"/>
</dbReference>
<dbReference type="SUPFAM" id="SSF56300">
    <property type="entry name" value="Metallo-dependent phosphatases"/>
    <property type="match status" value="1"/>
</dbReference>
<dbReference type="PANTHER" id="PTHR10139:SF1">
    <property type="entry name" value="DOUBLE-STRAND BREAK REPAIR PROTEIN MRE11"/>
    <property type="match status" value="1"/>
</dbReference>
<dbReference type="InterPro" id="IPR004843">
    <property type="entry name" value="Calcineurin-like_PHP"/>
</dbReference>
<keyword evidence="15 16" id="KW-0469">Meiosis</keyword>
<evidence type="ECO:0000256" key="7">
    <source>
        <dbReference type="ARBA" id="ARBA00022723"/>
    </source>
</evidence>
<evidence type="ECO:0000256" key="8">
    <source>
        <dbReference type="ARBA" id="ARBA00022759"/>
    </source>
</evidence>
<comment type="function">
    <text evidence="16">Core component of the MRN complex, which plays a central role in double-strand break (DSB) repair, DNA recombination, maintenance of telomere integrity and meiosis. The MRN complex is involved in the repair of DNA double-strand breaks (DSBs) via homologous recombination (HR), an error-free mechanism which primarily occurs during S and G2 phases. The complex (1) mediates the end resection of damaged DNA, which generates proper single-stranded DNA, a key initial steps in HR, and is (2) required for the recruitment of other repair factors and efficient activation of ATM and ATR upon DNA damage. Within the MRN complex, MRE11 possesses both single-strand endonuclease activity and double-strand-specific 3'-5' exonuclease activity. MRE11 first endonucleolytically cleaves the 5' strand at DNA DSB ends to prevent non-homologous end joining (NHEJ) and licence HR. It then generates a single-stranded DNA gap via 3' to 5' exonucleolytic degradation, which is required for single-strand invasion and recombination.</text>
</comment>
<evidence type="ECO:0000256" key="4">
    <source>
        <dbReference type="ARBA" id="ARBA00009028"/>
    </source>
</evidence>
<evidence type="ECO:0000313" key="20">
    <source>
        <dbReference type="EMBL" id="KAK5938541.1"/>
    </source>
</evidence>
<name>A0ABR0RD43_9EURO</name>
<evidence type="ECO:0000256" key="3">
    <source>
        <dbReference type="ARBA" id="ARBA00004286"/>
    </source>
</evidence>
<keyword evidence="7" id="KW-0479">Metal-binding</keyword>
<dbReference type="Gene3D" id="3.60.21.10">
    <property type="match status" value="1"/>
</dbReference>
<keyword evidence="9 16" id="KW-0227">DNA damage</keyword>
<evidence type="ECO:0000256" key="15">
    <source>
        <dbReference type="ARBA" id="ARBA00023254"/>
    </source>
</evidence>
<dbReference type="Gene3D" id="3.30.110.110">
    <property type="entry name" value="Mre11, capping domain"/>
    <property type="match status" value="1"/>
</dbReference>
<feature type="compositionally biased region" description="Low complexity" evidence="18">
    <location>
        <begin position="602"/>
        <end position="613"/>
    </location>
</feature>
<dbReference type="InterPro" id="IPR029052">
    <property type="entry name" value="Metallo-depent_PP-like"/>
</dbReference>
<organism evidence="20 21">
    <name type="scientific">Knufia obscura</name>
    <dbReference type="NCBI Taxonomy" id="1635080"/>
    <lineage>
        <taxon>Eukaryota</taxon>
        <taxon>Fungi</taxon>
        <taxon>Dikarya</taxon>
        <taxon>Ascomycota</taxon>
        <taxon>Pezizomycotina</taxon>
        <taxon>Eurotiomycetes</taxon>
        <taxon>Chaetothyriomycetidae</taxon>
        <taxon>Chaetothyriales</taxon>
        <taxon>Trichomeriaceae</taxon>
        <taxon>Knufia</taxon>
    </lineage>
</organism>
<evidence type="ECO:0000256" key="13">
    <source>
        <dbReference type="ARBA" id="ARBA00023211"/>
    </source>
</evidence>
<feature type="region of interest" description="Disordered" evidence="18">
    <location>
        <begin position="571"/>
        <end position="774"/>
    </location>
</feature>
<dbReference type="InterPro" id="IPR038487">
    <property type="entry name" value="Mre11_capping_dom"/>
</dbReference>
<evidence type="ECO:0000256" key="18">
    <source>
        <dbReference type="SAM" id="MobiDB-lite"/>
    </source>
</evidence>
<evidence type="ECO:0000256" key="5">
    <source>
        <dbReference type="ARBA" id="ARBA00022454"/>
    </source>
</evidence>
<dbReference type="EMBL" id="JAVHJV010000013">
    <property type="protein sequence ID" value="KAK5938541.1"/>
    <property type="molecule type" value="Genomic_DNA"/>
</dbReference>
<keyword evidence="11 16" id="KW-0269">Exonuclease</keyword>
<proteinExistence type="inferred from homology"/>
<dbReference type="PANTHER" id="PTHR10139">
    <property type="entry name" value="DOUBLE-STRAND BREAK REPAIR PROTEIN MRE11"/>
    <property type="match status" value="1"/>
</dbReference>
<feature type="domain" description="Mre11 DNA-binding" evidence="19">
    <location>
        <begin position="292"/>
        <end position="475"/>
    </location>
</feature>
<keyword evidence="5" id="KW-0158">Chromosome</keyword>
<keyword evidence="8 16" id="KW-0255">Endonuclease</keyword>
<comment type="similarity">
    <text evidence="4 16 17">Belongs to the MRE11/RAD32 family.</text>
</comment>
<keyword evidence="21" id="KW-1185">Reference proteome</keyword>
<dbReference type="InterPro" id="IPR003701">
    <property type="entry name" value="Mre11"/>
</dbReference>
<dbReference type="CDD" id="cd00840">
    <property type="entry name" value="MPP_Mre11_N"/>
    <property type="match status" value="1"/>
</dbReference>
<evidence type="ECO:0000256" key="11">
    <source>
        <dbReference type="ARBA" id="ARBA00022839"/>
    </source>
</evidence>
<evidence type="ECO:0000256" key="9">
    <source>
        <dbReference type="ARBA" id="ARBA00022763"/>
    </source>
</evidence>
<evidence type="ECO:0000256" key="16">
    <source>
        <dbReference type="PIRNR" id="PIRNR000882"/>
    </source>
</evidence>
<evidence type="ECO:0000256" key="1">
    <source>
        <dbReference type="ARBA" id="ARBA00001936"/>
    </source>
</evidence>
<feature type="compositionally biased region" description="Acidic residues" evidence="18">
    <location>
        <begin position="751"/>
        <end position="762"/>
    </location>
</feature>
<feature type="compositionally biased region" description="Acidic residues" evidence="18">
    <location>
        <begin position="572"/>
        <end position="582"/>
    </location>
</feature>
<dbReference type="Pfam" id="PF00149">
    <property type="entry name" value="Metallophos"/>
    <property type="match status" value="1"/>
</dbReference>
<sequence>MPSQVNDMADTIRILVATDNHVGYNERDPVRGDDSWKSFHEIMCLAKERDVDMVLLGGDLFHENVPSRKSLYNVMRSLRMNCYGDKPCELELLSDGSEHFDASIGHANYEDTNINVAIPVFSIHGNHDDPSGDGHFAALDILEMSGLINYFGRVPQSDNIKVRPLCFQKGTTKLALFGLSNVRDERMYRTFKEGKVEFQRPGIQQKDWYNMSVVHQNHAAHTSTSYLPESFLPDWLDLVIWGHEHECLIEPRTNAEMGFKVMQPGSSVATSLALGEAVPKHVTILSITGREMKSDPIRLQTIRPFIYKDIVLAQQKEVVKLADKSDNYRSKLTEWLMAQVEELIAEAKQQWQEAQEEDPDYDPDDPREPPLPLIRLRVEHSGPGGITKFEVENPQRFSNRFSGRVANSHDVVQFHIKKKTAQANRLKASEELKELMSKPEVAENIKVAKLVSEFLNAQSLTILPQNYFGDAVNQYIDKDDKHAMDLFINDSLAKQIRYLVTMNEEDQGEEEEEDLAAHFDEFRSQLEDMFNKGQLKNRGSKARYKPKPDSWDSDLDGDWEDQPAALITVEQNSDEELFDEEVGTPKPASAKGRGRGRGARGGTTSTRGRGAATQSTRGTKTAAMNGRGKGRKKVESESEEEDEDVIMLDDDEEEAADSDSQAMFFPDAKSRIKNAATNGAASARGSRAGSVASSTTTTKRKMPSTAAAAPSTRKTPARTAAPRGKQSTLTFSTSQASVLGNGGKSQKVELSDIEDDDDEDAFEPASTSRSTRKR</sequence>
<feature type="compositionally biased region" description="Polar residues" evidence="18">
    <location>
        <begin position="765"/>
        <end position="774"/>
    </location>
</feature>
<comment type="subcellular location">
    <subcellularLocation>
        <location evidence="3">Chromosome</location>
    </subcellularLocation>
    <subcellularLocation>
        <location evidence="2 16">Nucleus</location>
    </subcellularLocation>
</comment>
<keyword evidence="6 16" id="KW-0540">Nuclease</keyword>